<keyword evidence="5" id="KW-1185">Reference proteome</keyword>
<feature type="region of interest" description="Disordered" evidence="1">
    <location>
        <begin position="30"/>
        <end position="116"/>
    </location>
</feature>
<dbReference type="OrthoDB" id="2537480at2759"/>
<comment type="caution">
    <text evidence="4">The sequence shown here is derived from an EMBL/GenBank/DDBJ whole genome shotgun (WGS) entry which is preliminary data.</text>
</comment>
<evidence type="ECO:0000259" key="3">
    <source>
        <dbReference type="Pfam" id="PF01464"/>
    </source>
</evidence>
<proteinExistence type="predicted"/>
<accession>A0A1C7LVZ4</accession>
<dbReference type="EMBL" id="LUGG01000022">
    <property type="protein sequence ID" value="OBZ68247.1"/>
    <property type="molecule type" value="Genomic_DNA"/>
</dbReference>
<evidence type="ECO:0000313" key="4">
    <source>
        <dbReference type="EMBL" id="OBZ68247.1"/>
    </source>
</evidence>
<dbReference type="Proteomes" id="UP000092993">
    <property type="component" value="Unassembled WGS sequence"/>
</dbReference>
<organism evidence="4 5">
    <name type="scientific">Grifola frondosa</name>
    <name type="common">Maitake</name>
    <name type="synonym">Polyporus frondosus</name>
    <dbReference type="NCBI Taxonomy" id="5627"/>
    <lineage>
        <taxon>Eukaryota</taxon>
        <taxon>Fungi</taxon>
        <taxon>Dikarya</taxon>
        <taxon>Basidiomycota</taxon>
        <taxon>Agaricomycotina</taxon>
        <taxon>Agaricomycetes</taxon>
        <taxon>Polyporales</taxon>
        <taxon>Grifolaceae</taxon>
        <taxon>Grifola</taxon>
    </lineage>
</organism>
<dbReference type="Pfam" id="PF01464">
    <property type="entry name" value="SLT"/>
    <property type="match status" value="1"/>
</dbReference>
<protein>
    <recommendedName>
        <fullName evidence="3">Transglycosylase SLT domain-containing protein</fullName>
    </recommendedName>
</protein>
<feature type="compositionally biased region" description="Basic residues" evidence="1">
    <location>
        <begin position="31"/>
        <end position="43"/>
    </location>
</feature>
<name>A0A1C7LVZ4_GRIFR</name>
<sequence>MKLSTPFFLLFVTIGVVEASKAHDGLSRLSPAHRRHSNAHLHVRSQSGRCKTRAATSSSLTSKAAQSSTSISEVHSSTSQHSSEQATTTHHAATTSHASSASHATSSAKSNSTPSGQTLAVASGVINVASNCGAIGASKDISPTSGPNGAQYWLNCGVDGGGWNPPYVKVSDIVAKDLNDALKESNSPFTACAPYVDLFYKYGNQFGVAPILIASIAMQESSCNPDTTGGAGEQGLMQITKDKCGAAPGGNCKDPDYNIKTGTDFFKTTLNDNRHDSGPGYCCSLDFVLSLPTKSGLFAAGS</sequence>
<keyword evidence="2" id="KW-0732">Signal</keyword>
<reference evidence="4 5" key="1">
    <citation type="submission" date="2016-03" db="EMBL/GenBank/DDBJ databases">
        <title>Whole genome sequencing of Grifola frondosa 9006-11.</title>
        <authorList>
            <person name="Min B."/>
            <person name="Park H."/>
            <person name="Kim J.-G."/>
            <person name="Cho H."/>
            <person name="Oh Y.-L."/>
            <person name="Kong W.-S."/>
            <person name="Choi I.-G."/>
        </authorList>
    </citation>
    <scope>NUCLEOTIDE SEQUENCE [LARGE SCALE GENOMIC DNA]</scope>
    <source>
        <strain evidence="4 5">9006-11</strain>
    </source>
</reference>
<feature type="signal peptide" evidence="2">
    <location>
        <begin position="1"/>
        <end position="19"/>
    </location>
</feature>
<gene>
    <name evidence="4" type="ORF">A0H81_11757</name>
</gene>
<dbReference type="Gene3D" id="1.10.530.10">
    <property type="match status" value="1"/>
</dbReference>
<dbReference type="AlphaFoldDB" id="A0A1C7LVZ4"/>
<evidence type="ECO:0000313" key="5">
    <source>
        <dbReference type="Proteomes" id="UP000092993"/>
    </source>
</evidence>
<evidence type="ECO:0000256" key="1">
    <source>
        <dbReference type="SAM" id="MobiDB-lite"/>
    </source>
</evidence>
<dbReference type="SUPFAM" id="SSF53955">
    <property type="entry name" value="Lysozyme-like"/>
    <property type="match status" value="1"/>
</dbReference>
<feature type="domain" description="Transglycosylase SLT" evidence="3">
    <location>
        <begin position="198"/>
        <end position="271"/>
    </location>
</feature>
<feature type="chain" id="PRO_5008888810" description="Transglycosylase SLT domain-containing protein" evidence="2">
    <location>
        <begin position="20"/>
        <end position="302"/>
    </location>
</feature>
<evidence type="ECO:0000256" key="2">
    <source>
        <dbReference type="SAM" id="SignalP"/>
    </source>
</evidence>
<dbReference type="InterPro" id="IPR023346">
    <property type="entry name" value="Lysozyme-like_dom_sf"/>
</dbReference>
<dbReference type="InterPro" id="IPR008258">
    <property type="entry name" value="Transglycosylase_SLT_dom_1"/>
</dbReference>
<feature type="compositionally biased region" description="Low complexity" evidence="1">
    <location>
        <begin position="53"/>
        <end position="113"/>
    </location>
</feature>